<accession>A0A8J2ZNS6</accession>
<reference evidence="1" key="2">
    <citation type="submission" date="2020-09" db="EMBL/GenBank/DDBJ databases">
        <authorList>
            <person name="Sun Q."/>
            <person name="Zhou Y."/>
        </authorList>
    </citation>
    <scope>NUCLEOTIDE SEQUENCE</scope>
    <source>
        <strain evidence="1">CGMCC 1.15762</strain>
    </source>
</reference>
<keyword evidence="2" id="KW-1185">Reference proteome</keyword>
<comment type="caution">
    <text evidence="1">The sequence shown here is derived from an EMBL/GenBank/DDBJ whole genome shotgun (WGS) entry which is preliminary data.</text>
</comment>
<gene>
    <name evidence="1" type="ORF">GCM10011415_41640</name>
</gene>
<name>A0A8J2ZNS6_9RHOB</name>
<dbReference type="RefSeq" id="WP_188792104.1">
    <property type="nucleotide sequence ID" value="NZ_BMJV01000013.1"/>
</dbReference>
<evidence type="ECO:0000313" key="2">
    <source>
        <dbReference type="Proteomes" id="UP000617145"/>
    </source>
</evidence>
<proteinExistence type="predicted"/>
<dbReference type="PROSITE" id="PS51257">
    <property type="entry name" value="PROKAR_LIPOPROTEIN"/>
    <property type="match status" value="1"/>
</dbReference>
<dbReference type="Proteomes" id="UP000617145">
    <property type="component" value="Unassembled WGS sequence"/>
</dbReference>
<dbReference type="AlphaFoldDB" id="A0A8J2ZNS6"/>
<reference evidence="1" key="1">
    <citation type="journal article" date="2014" name="Int. J. Syst. Evol. Microbiol.">
        <title>Complete genome sequence of Corynebacterium casei LMG S-19264T (=DSM 44701T), isolated from a smear-ripened cheese.</title>
        <authorList>
            <consortium name="US DOE Joint Genome Institute (JGI-PGF)"/>
            <person name="Walter F."/>
            <person name="Albersmeier A."/>
            <person name="Kalinowski J."/>
            <person name="Ruckert C."/>
        </authorList>
    </citation>
    <scope>NUCLEOTIDE SEQUENCE</scope>
    <source>
        <strain evidence="1">CGMCC 1.15762</strain>
    </source>
</reference>
<organism evidence="1 2">
    <name type="scientific">Salipiger pallidus</name>
    <dbReference type="NCBI Taxonomy" id="1775170"/>
    <lineage>
        <taxon>Bacteria</taxon>
        <taxon>Pseudomonadati</taxon>
        <taxon>Pseudomonadota</taxon>
        <taxon>Alphaproteobacteria</taxon>
        <taxon>Rhodobacterales</taxon>
        <taxon>Roseobacteraceae</taxon>
        <taxon>Salipiger</taxon>
    </lineage>
</organism>
<protein>
    <submittedName>
        <fullName evidence="1">Uncharacterized protein</fullName>
    </submittedName>
</protein>
<sequence>MRLTICLLPLALLGCAQFPELEAARTPGVAQAPFPDLLPIDSLLAGPAPRATPQMREGIEGRVEGLRARAARLQGPVVPASTRTRMQGGVTWPYDEAVDQPG</sequence>
<evidence type="ECO:0000313" key="1">
    <source>
        <dbReference type="EMBL" id="GGG86829.1"/>
    </source>
</evidence>
<dbReference type="EMBL" id="BMJV01000013">
    <property type="protein sequence ID" value="GGG86829.1"/>
    <property type="molecule type" value="Genomic_DNA"/>
</dbReference>